<sequence>MHVPYAVYWGDSGAPGAIWLKLDFVDDIATMGTKLSIIKYLDKEADLAITQYLEQYFDANKPEAKPGDNQDYYLVPKKEIEHDIFFRLKELGAYTE</sequence>
<accession>A0A1H6F7Z0</accession>
<reference evidence="1 2" key="1">
    <citation type="submission" date="2016-10" db="EMBL/GenBank/DDBJ databases">
        <authorList>
            <person name="de Groot N.N."/>
        </authorList>
    </citation>
    <scope>NUCLEOTIDE SEQUENCE [LARGE SCALE GENOMIC DNA]</scope>
    <source>
        <strain evidence="1">MBHS1</strain>
    </source>
</reference>
<proteinExistence type="predicted"/>
<evidence type="ECO:0000313" key="1">
    <source>
        <dbReference type="EMBL" id="SEH05176.1"/>
    </source>
</evidence>
<dbReference type="Proteomes" id="UP000236724">
    <property type="component" value="Unassembled WGS sequence"/>
</dbReference>
<protein>
    <submittedName>
        <fullName evidence="1">Uncharacterized protein</fullName>
    </submittedName>
</protein>
<gene>
    <name evidence="1" type="ORF">MBHS_01029</name>
</gene>
<evidence type="ECO:0000313" key="2">
    <source>
        <dbReference type="Proteomes" id="UP000236724"/>
    </source>
</evidence>
<dbReference type="AlphaFoldDB" id="A0A1H6F7Z0"/>
<keyword evidence="2" id="KW-1185">Reference proteome</keyword>
<dbReference type="EMBL" id="FMSV02000167">
    <property type="protein sequence ID" value="SEH05176.1"/>
    <property type="molecule type" value="Genomic_DNA"/>
</dbReference>
<name>A0A1H6F7Z0_9GAMM</name>
<organism evidence="1 2">
    <name type="scientific">Candidatus Venteria ishoeyi</name>
    <dbReference type="NCBI Taxonomy" id="1899563"/>
    <lineage>
        <taxon>Bacteria</taxon>
        <taxon>Pseudomonadati</taxon>
        <taxon>Pseudomonadota</taxon>
        <taxon>Gammaproteobacteria</taxon>
        <taxon>Thiotrichales</taxon>
        <taxon>Thiotrichaceae</taxon>
        <taxon>Venteria</taxon>
    </lineage>
</organism>